<organism evidence="2 3">
    <name type="scientific">Oceanithermus desulfurans NBRC 100063</name>
    <dbReference type="NCBI Taxonomy" id="1227550"/>
    <lineage>
        <taxon>Bacteria</taxon>
        <taxon>Thermotogati</taxon>
        <taxon>Deinococcota</taxon>
        <taxon>Deinococci</taxon>
        <taxon>Thermales</taxon>
        <taxon>Thermaceae</taxon>
        <taxon>Oceanithermus</taxon>
    </lineage>
</organism>
<dbReference type="OrthoDB" id="9859064at2"/>
<evidence type="ECO:0000313" key="3">
    <source>
        <dbReference type="Proteomes" id="UP000321827"/>
    </source>
</evidence>
<feature type="chain" id="PRO_5021994931" evidence="1">
    <location>
        <begin position="22"/>
        <end position="128"/>
    </location>
</feature>
<reference evidence="2 3" key="1">
    <citation type="submission" date="2019-07" db="EMBL/GenBank/DDBJ databases">
        <title>Whole genome shotgun sequence of Oceanithermus desulfurans NBRC 100063.</title>
        <authorList>
            <person name="Hosoyama A."/>
            <person name="Uohara A."/>
            <person name="Ohji S."/>
            <person name="Ichikawa N."/>
        </authorList>
    </citation>
    <scope>NUCLEOTIDE SEQUENCE [LARGE SCALE GENOMIC DNA]</scope>
    <source>
        <strain evidence="2 3">NBRC 100063</strain>
    </source>
</reference>
<name>A0A511RJD9_9DEIN</name>
<dbReference type="AlphaFoldDB" id="A0A511RJD9"/>
<dbReference type="RefSeq" id="WP_147145487.1">
    <property type="nucleotide sequence ID" value="NZ_BJXN01000003.1"/>
</dbReference>
<comment type="caution">
    <text evidence="2">The sequence shown here is derived from an EMBL/GenBank/DDBJ whole genome shotgun (WGS) entry which is preliminary data.</text>
</comment>
<proteinExistence type="predicted"/>
<gene>
    <name evidence="2" type="ORF">ODE01S_04960</name>
</gene>
<dbReference type="EMBL" id="BJXN01000003">
    <property type="protein sequence ID" value="GEM89062.1"/>
    <property type="molecule type" value="Genomic_DNA"/>
</dbReference>
<dbReference type="Proteomes" id="UP000321827">
    <property type="component" value="Unassembled WGS sequence"/>
</dbReference>
<keyword evidence="1" id="KW-0732">Signal</keyword>
<sequence>MAGSRGAFLVAFLLLLSAAAAQRVVTLAGIEHHPAAYDGRRVVLVGYTWSWFSKTRPAACEDVPPARDNVMRTRSDGYFCDGTRVAFLPPGRDVNVLAGPGERHGALQLVARVHAGPEGWWLEPLELR</sequence>
<feature type="signal peptide" evidence="1">
    <location>
        <begin position="1"/>
        <end position="21"/>
    </location>
</feature>
<accession>A0A511RJD9</accession>
<evidence type="ECO:0000313" key="2">
    <source>
        <dbReference type="EMBL" id="GEM89062.1"/>
    </source>
</evidence>
<evidence type="ECO:0000256" key="1">
    <source>
        <dbReference type="SAM" id="SignalP"/>
    </source>
</evidence>
<protein>
    <submittedName>
        <fullName evidence="2">Uncharacterized protein</fullName>
    </submittedName>
</protein>